<evidence type="ECO:0000313" key="11">
    <source>
        <dbReference type="Proteomes" id="UP000009881"/>
    </source>
</evidence>
<sequence length="331" mass="34540">MQHTAKTTEASSTAASPDIASARRVLGLEAEGLTALAQSLGETFQKAVDVLDATEGRIIVSGMGKSGHVGRKIAATLASTGRPAQFVHPGEASHGDMGMITRADAVIALSNSGETPELADLIGYTRRFDIPLVAMTSRETSTLATQADAALVLPRVNEACPLGLAPTTSTTMMLALGDALSVCLLERKGFTAADFQIFHPGGQLGRRLLTVRDLMHTGARLPLIAPDAPMSEAIVEMSAKSFGCVGVLDGDGRLAGIVTDGDLRRHMSDALLAQRVGDVMTPGPKTIRSSALAAEALRILNTMAVTSLFVLEDDKPVGLIHIHDCLRAGVA</sequence>
<dbReference type="EMBL" id="ANHY01000004">
    <property type="protein sequence ID" value="EKV31989.1"/>
    <property type="molecule type" value="Genomic_DNA"/>
</dbReference>
<comment type="similarity">
    <text evidence="1 4">Belongs to the SIS family. GutQ/KpsF subfamily.</text>
</comment>
<keyword evidence="5" id="KW-0479">Metal-binding</keyword>
<feature type="site" description="Catalytically relevant" evidence="6">
    <location>
        <position position="117"/>
    </location>
</feature>
<dbReference type="SUPFAM" id="SSF54631">
    <property type="entry name" value="CBS-domain pair"/>
    <property type="match status" value="1"/>
</dbReference>
<dbReference type="SUPFAM" id="SSF53697">
    <property type="entry name" value="SIS domain"/>
    <property type="match status" value="1"/>
</dbReference>
<reference evidence="10 11" key="1">
    <citation type="journal article" date="2013" name="Genome Announc.">
        <title>Draft Genome Sequence of an Alphaproteobacterium, Caenispirillum salinarum AK4(T), Isolated from a Solar Saltern.</title>
        <authorList>
            <person name="Khatri I."/>
            <person name="Singh A."/>
            <person name="Korpole S."/>
            <person name="Pinnaka A.K."/>
            <person name="Subramanian S."/>
        </authorList>
    </citation>
    <scope>NUCLEOTIDE SEQUENCE [LARGE SCALE GENOMIC DNA]</scope>
    <source>
        <strain evidence="10 11">AK4</strain>
    </source>
</reference>
<dbReference type="CDD" id="cd04604">
    <property type="entry name" value="CBS_pair_SIS_assoc"/>
    <property type="match status" value="1"/>
</dbReference>
<feature type="domain" description="CBS" evidence="8">
    <location>
        <begin position="280"/>
        <end position="331"/>
    </location>
</feature>
<evidence type="ECO:0000256" key="4">
    <source>
        <dbReference type="PIRNR" id="PIRNR004692"/>
    </source>
</evidence>
<dbReference type="InterPro" id="IPR000644">
    <property type="entry name" value="CBS_dom"/>
</dbReference>
<evidence type="ECO:0000256" key="2">
    <source>
        <dbReference type="ARBA" id="ARBA00022737"/>
    </source>
</evidence>
<protein>
    <submittedName>
        <fullName evidence="10">Arabinose 5-phosphate isomerase</fullName>
    </submittedName>
</protein>
<dbReference type="Gene3D" id="3.40.50.10490">
    <property type="entry name" value="Glucose-6-phosphate isomerase like protein, domain 1"/>
    <property type="match status" value="1"/>
</dbReference>
<evidence type="ECO:0000259" key="8">
    <source>
        <dbReference type="PROSITE" id="PS51371"/>
    </source>
</evidence>
<evidence type="ECO:0000256" key="3">
    <source>
        <dbReference type="ARBA" id="ARBA00023122"/>
    </source>
</evidence>
<feature type="domain" description="CBS" evidence="8">
    <location>
        <begin position="215"/>
        <end position="274"/>
    </location>
</feature>
<dbReference type="NCBIfam" id="TIGR00393">
    <property type="entry name" value="kpsF"/>
    <property type="match status" value="1"/>
</dbReference>
<dbReference type="PATRIC" id="fig|1238182.3.peg.801"/>
<dbReference type="GO" id="GO:0005975">
    <property type="term" value="P:carbohydrate metabolic process"/>
    <property type="evidence" value="ECO:0007669"/>
    <property type="project" value="InterPro"/>
</dbReference>
<feature type="domain" description="SIS" evidence="9">
    <location>
        <begin position="47"/>
        <end position="190"/>
    </location>
</feature>
<dbReference type="PIRSF" id="PIRSF004692">
    <property type="entry name" value="KdsD_KpsF"/>
    <property type="match status" value="1"/>
</dbReference>
<evidence type="ECO:0000256" key="6">
    <source>
        <dbReference type="PIRSR" id="PIRSR004692-3"/>
    </source>
</evidence>
<organism evidence="10 11">
    <name type="scientific">Caenispirillum salinarum AK4</name>
    <dbReference type="NCBI Taxonomy" id="1238182"/>
    <lineage>
        <taxon>Bacteria</taxon>
        <taxon>Pseudomonadati</taxon>
        <taxon>Pseudomonadota</taxon>
        <taxon>Alphaproteobacteria</taxon>
        <taxon>Rhodospirillales</taxon>
        <taxon>Novispirillaceae</taxon>
        <taxon>Caenispirillum</taxon>
    </lineage>
</organism>
<dbReference type="PANTHER" id="PTHR42745:SF1">
    <property type="entry name" value="ARABINOSE 5-PHOSPHATE ISOMERASE KDSD"/>
    <property type="match status" value="1"/>
</dbReference>
<comment type="caution">
    <text evidence="10">The sequence shown here is derived from an EMBL/GenBank/DDBJ whole genome shotgun (WGS) entry which is preliminary data.</text>
</comment>
<dbReference type="FunFam" id="3.40.50.10490:FF:000011">
    <property type="entry name" value="Arabinose 5-phosphate isomerase"/>
    <property type="match status" value="1"/>
</dbReference>
<dbReference type="InterPro" id="IPR046342">
    <property type="entry name" value="CBS_dom_sf"/>
</dbReference>
<keyword evidence="3 7" id="KW-0129">CBS domain</keyword>
<keyword evidence="2" id="KW-0677">Repeat</keyword>
<dbReference type="SMART" id="SM00116">
    <property type="entry name" value="CBS"/>
    <property type="match status" value="2"/>
</dbReference>
<dbReference type="InterPro" id="IPR004800">
    <property type="entry name" value="KdsD/KpsF-type"/>
</dbReference>
<accession>K9H4H5</accession>
<dbReference type="AlphaFoldDB" id="K9H4H5"/>
<gene>
    <name evidence="10" type="ORF">C882_3053</name>
</gene>
<feature type="site" description="Catalytically relevant" evidence="6">
    <location>
        <position position="65"/>
    </location>
</feature>
<dbReference type="GO" id="GO:0019146">
    <property type="term" value="F:arabinose-5-phosphate isomerase activity"/>
    <property type="evidence" value="ECO:0007669"/>
    <property type="project" value="UniProtKB-ARBA"/>
</dbReference>
<dbReference type="GO" id="GO:0046872">
    <property type="term" value="F:metal ion binding"/>
    <property type="evidence" value="ECO:0007669"/>
    <property type="project" value="UniProtKB-KW"/>
</dbReference>
<dbReference type="GO" id="GO:0097367">
    <property type="term" value="F:carbohydrate derivative binding"/>
    <property type="evidence" value="ECO:0007669"/>
    <property type="project" value="InterPro"/>
</dbReference>
<dbReference type="InterPro" id="IPR001347">
    <property type="entry name" value="SIS_dom"/>
</dbReference>
<dbReference type="InterPro" id="IPR046348">
    <property type="entry name" value="SIS_dom_sf"/>
</dbReference>
<evidence type="ECO:0000256" key="7">
    <source>
        <dbReference type="PROSITE-ProRule" id="PRU00703"/>
    </source>
</evidence>
<evidence type="ECO:0000256" key="1">
    <source>
        <dbReference type="ARBA" id="ARBA00008165"/>
    </source>
</evidence>
<dbReference type="InterPro" id="IPR050986">
    <property type="entry name" value="GutQ/KpsF_isomerases"/>
</dbReference>
<keyword evidence="11" id="KW-1185">Reference proteome</keyword>
<keyword evidence="10" id="KW-0413">Isomerase</keyword>
<dbReference type="GO" id="GO:1901135">
    <property type="term" value="P:carbohydrate derivative metabolic process"/>
    <property type="evidence" value="ECO:0007669"/>
    <property type="project" value="InterPro"/>
</dbReference>
<dbReference type="PROSITE" id="PS51464">
    <property type="entry name" value="SIS"/>
    <property type="match status" value="1"/>
</dbReference>
<evidence type="ECO:0000259" key="9">
    <source>
        <dbReference type="PROSITE" id="PS51464"/>
    </source>
</evidence>
<dbReference type="Proteomes" id="UP000009881">
    <property type="component" value="Unassembled WGS sequence"/>
</dbReference>
<dbReference type="CDD" id="cd05014">
    <property type="entry name" value="SIS_Kpsf"/>
    <property type="match status" value="1"/>
</dbReference>
<dbReference type="STRING" id="1238182.C882_3053"/>
<dbReference type="eggNOG" id="COG0517">
    <property type="taxonomic scope" value="Bacteria"/>
</dbReference>
<dbReference type="PANTHER" id="PTHR42745">
    <property type="match status" value="1"/>
</dbReference>
<dbReference type="Gene3D" id="3.10.580.10">
    <property type="entry name" value="CBS-domain"/>
    <property type="match status" value="1"/>
</dbReference>
<evidence type="ECO:0000256" key="5">
    <source>
        <dbReference type="PIRSR" id="PIRSR004692-2"/>
    </source>
</evidence>
<dbReference type="RefSeq" id="WP_009539250.1">
    <property type="nucleotide sequence ID" value="NZ_ANHY01000004.1"/>
</dbReference>
<dbReference type="Pfam" id="PF01380">
    <property type="entry name" value="SIS"/>
    <property type="match status" value="1"/>
</dbReference>
<feature type="binding site" evidence="5">
    <location>
        <position position="88"/>
    </location>
    <ligand>
        <name>Zn(2+)</name>
        <dbReference type="ChEBI" id="CHEBI:29105"/>
    </ligand>
</feature>
<keyword evidence="5" id="KW-0862">Zinc</keyword>
<dbReference type="InterPro" id="IPR035474">
    <property type="entry name" value="SIS_Kpsf"/>
</dbReference>
<evidence type="ECO:0000313" key="10">
    <source>
        <dbReference type="EMBL" id="EKV31989.1"/>
    </source>
</evidence>
<dbReference type="eggNOG" id="COG0794">
    <property type="taxonomic scope" value="Bacteria"/>
</dbReference>
<feature type="site" description="Catalytically relevant" evidence="6">
    <location>
        <position position="199"/>
    </location>
</feature>
<name>K9H4H5_9PROT</name>
<dbReference type="Pfam" id="PF00571">
    <property type="entry name" value="CBS"/>
    <property type="match status" value="2"/>
</dbReference>
<proteinExistence type="inferred from homology"/>
<dbReference type="PROSITE" id="PS51371">
    <property type="entry name" value="CBS"/>
    <property type="match status" value="2"/>
</dbReference>
<feature type="site" description="Catalytically relevant" evidence="6">
    <location>
        <position position="158"/>
    </location>
</feature>